<reference evidence="3 4" key="1">
    <citation type="submission" date="2019-10" db="EMBL/GenBank/DDBJ databases">
        <title>A soil myxobacterium in the family Polyangiaceae.</title>
        <authorList>
            <person name="Li Y."/>
            <person name="Wang J."/>
        </authorList>
    </citation>
    <scope>NUCLEOTIDE SEQUENCE [LARGE SCALE GENOMIC DNA]</scope>
    <source>
        <strain evidence="3 4">DSM 14734</strain>
    </source>
</reference>
<dbReference type="OrthoDB" id="5290448at2"/>
<dbReference type="EMBL" id="WJIE01000023">
    <property type="protein sequence ID" value="MRG98006.1"/>
    <property type="molecule type" value="Genomic_DNA"/>
</dbReference>
<accession>A0A6N7Q468</accession>
<dbReference type="GO" id="GO:0030497">
    <property type="term" value="P:fatty acid elongation"/>
    <property type="evidence" value="ECO:0007669"/>
    <property type="project" value="TreeGrafter"/>
</dbReference>
<dbReference type="AlphaFoldDB" id="A0A6N7Q468"/>
<dbReference type="SUPFAM" id="SSF51735">
    <property type="entry name" value="NAD(P)-binding Rossmann-fold domains"/>
    <property type="match status" value="1"/>
</dbReference>
<protein>
    <submittedName>
        <fullName evidence="3">SDR family oxidoreductase</fullName>
    </submittedName>
</protein>
<evidence type="ECO:0000313" key="4">
    <source>
        <dbReference type="Proteomes" id="UP000440224"/>
    </source>
</evidence>
<feature type="compositionally biased region" description="Basic and acidic residues" evidence="2">
    <location>
        <begin position="1"/>
        <end position="15"/>
    </location>
</feature>
<feature type="compositionally biased region" description="Basic and acidic residues" evidence="2">
    <location>
        <begin position="24"/>
        <end position="52"/>
    </location>
</feature>
<dbReference type="Gene3D" id="3.40.50.720">
    <property type="entry name" value="NAD(P)-binding Rossmann-like Domain"/>
    <property type="match status" value="1"/>
</dbReference>
<dbReference type="PRINTS" id="PR00081">
    <property type="entry name" value="GDHRDH"/>
</dbReference>
<dbReference type="FunFam" id="3.40.50.720:FF:000084">
    <property type="entry name" value="Short-chain dehydrogenase reductase"/>
    <property type="match status" value="1"/>
</dbReference>
<dbReference type="Proteomes" id="UP000440224">
    <property type="component" value="Unassembled WGS sequence"/>
</dbReference>
<dbReference type="InterPro" id="IPR002347">
    <property type="entry name" value="SDR_fam"/>
</dbReference>
<comment type="similarity">
    <text evidence="1">Belongs to the short-chain dehydrogenases/reductases (SDR) family.</text>
</comment>
<gene>
    <name evidence="3" type="ORF">GF068_39775</name>
</gene>
<organism evidence="3 4">
    <name type="scientific">Polyangium spumosum</name>
    <dbReference type="NCBI Taxonomy" id="889282"/>
    <lineage>
        <taxon>Bacteria</taxon>
        <taxon>Pseudomonadati</taxon>
        <taxon>Myxococcota</taxon>
        <taxon>Polyangia</taxon>
        <taxon>Polyangiales</taxon>
        <taxon>Polyangiaceae</taxon>
        <taxon>Polyangium</taxon>
    </lineage>
</organism>
<evidence type="ECO:0000256" key="2">
    <source>
        <dbReference type="SAM" id="MobiDB-lite"/>
    </source>
</evidence>
<dbReference type="GO" id="GO:0016616">
    <property type="term" value="F:oxidoreductase activity, acting on the CH-OH group of donors, NAD or NADP as acceptor"/>
    <property type="evidence" value="ECO:0007669"/>
    <property type="project" value="TreeGrafter"/>
</dbReference>
<dbReference type="InterPro" id="IPR036291">
    <property type="entry name" value="NAD(P)-bd_dom_sf"/>
</dbReference>
<dbReference type="Pfam" id="PF13561">
    <property type="entry name" value="adh_short_C2"/>
    <property type="match status" value="1"/>
</dbReference>
<comment type="caution">
    <text evidence="3">The sequence shown here is derived from an EMBL/GenBank/DDBJ whole genome shotgun (WGS) entry which is preliminary data.</text>
</comment>
<keyword evidence="4" id="KW-1185">Reference proteome</keyword>
<name>A0A6N7Q468_9BACT</name>
<feature type="region of interest" description="Disordered" evidence="2">
    <location>
        <begin position="1"/>
        <end position="66"/>
    </location>
</feature>
<dbReference type="PRINTS" id="PR00080">
    <property type="entry name" value="SDRFAMILY"/>
</dbReference>
<sequence length="350" mass="37278">MRGDRRGALRPEGPRRAYVRAGHGRGDPHADRRIPHEGHLRAHPHGRGDLRHGPHPPLLRGHARPRRLERAVLRLQRPLPRARRAVLPAPGGAARAARPREDTMSVRLAGKRCLVTGGSRNLGRAITMAFARGGARVAFTYHERDDAAEETRGALEAAGATPLVLKGSVSDAAHVTAAVKAVEAAYGGIDVLVNNAALTQVLPIALLEEAEWDAAMDTNVKGPYLFARAALRSMIRQKKGHILNVGSFGADRVLDAPVHYAASKAALVGFSLALAKEVGRYGVAVNCLVPGLLETGLSARLPKHRVESYVAQSALGRLGTVEEVADLAAWLVSDENSFMTGGQVVIDGGL</sequence>
<evidence type="ECO:0000313" key="3">
    <source>
        <dbReference type="EMBL" id="MRG98006.1"/>
    </source>
</evidence>
<dbReference type="PANTHER" id="PTHR42760:SF40">
    <property type="entry name" value="3-OXOACYL-[ACYL-CARRIER-PROTEIN] REDUCTASE, CHLOROPLASTIC"/>
    <property type="match status" value="1"/>
</dbReference>
<evidence type="ECO:0000256" key="1">
    <source>
        <dbReference type="ARBA" id="ARBA00006484"/>
    </source>
</evidence>
<dbReference type="PANTHER" id="PTHR42760">
    <property type="entry name" value="SHORT-CHAIN DEHYDROGENASES/REDUCTASES FAMILY MEMBER"/>
    <property type="match status" value="1"/>
</dbReference>
<proteinExistence type="inferred from homology"/>